<dbReference type="EMBL" id="CM023473">
    <property type="protein sequence ID" value="KAH7953248.1"/>
    <property type="molecule type" value="Genomic_DNA"/>
</dbReference>
<dbReference type="Proteomes" id="UP000821865">
    <property type="component" value="Chromosome 4"/>
</dbReference>
<protein>
    <submittedName>
        <fullName evidence="1">Uncharacterized protein</fullName>
    </submittedName>
</protein>
<name>A0ACB8CVT5_DERSI</name>
<keyword evidence="2" id="KW-1185">Reference proteome</keyword>
<accession>A0ACB8CVT5</accession>
<evidence type="ECO:0000313" key="2">
    <source>
        <dbReference type="Proteomes" id="UP000821865"/>
    </source>
</evidence>
<proteinExistence type="predicted"/>
<reference evidence="1" key="1">
    <citation type="submission" date="2020-05" db="EMBL/GenBank/DDBJ databases">
        <title>Large-scale comparative analyses of tick genomes elucidate their genetic diversity and vector capacities.</title>
        <authorList>
            <person name="Jia N."/>
            <person name="Wang J."/>
            <person name="Shi W."/>
            <person name="Du L."/>
            <person name="Sun Y."/>
            <person name="Zhan W."/>
            <person name="Jiang J."/>
            <person name="Wang Q."/>
            <person name="Zhang B."/>
            <person name="Ji P."/>
            <person name="Sakyi L.B."/>
            <person name="Cui X."/>
            <person name="Yuan T."/>
            <person name="Jiang B."/>
            <person name="Yang W."/>
            <person name="Lam T.T.-Y."/>
            <person name="Chang Q."/>
            <person name="Ding S."/>
            <person name="Wang X."/>
            <person name="Zhu J."/>
            <person name="Ruan X."/>
            <person name="Zhao L."/>
            <person name="Wei J."/>
            <person name="Que T."/>
            <person name="Du C."/>
            <person name="Cheng J."/>
            <person name="Dai P."/>
            <person name="Han X."/>
            <person name="Huang E."/>
            <person name="Gao Y."/>
            <person name="Liu J."/>
            <person name="Shao H."/>
            <person name="Ye R."/>
            <person name="Li L."/>
            <person name="Wei W."/>
            <person name="Wang X."/>
            <person name="Wang C."/>
            <person name="Yang T."/>
            <person name="Huo Q."/>
            <person name="Li W."/>
            <person name="Guo W."/>
            <person name="Chen H."/>
            <person name="Zhou L."/>
            <person name="Ni X."/>
            <person name="Tian J."/>
            <person name="Zhou Y."/>
            <person name="Sheng Y."/>
            <person name="Liu T."/>
            <person name="Pan Y."/>
            <person name="Xia L."/>
            <person name="Li J."/>
            <person name="Zhao F."/>
            <person name="Cao W."/>
        </authorList>
    </citation>
    <scope>NUCLEOTIDE SEQUENCE</scope>
    <source>
        <strain evidence="1">Dsil-2018</strain>
    </source>
</reference>
<gene>
    <name evidence="1" type="ORF">HPB49_006458</name>
</gene>
<sequence length="64" mass="7142">MAHEQGLQLANTLPDGYHPGVGVELLIEVDHYWDITTGNVKRLCENLVAMETAFGWILQDTEST</sequence>
<evidence type="ECO:0000313" key="1">
    <source>
        <dbReference type="EMBL" id="KAH7953248.1"/>
    </source>
</evidence>
<organism evidence="1 2">
    <name type="scientific">Dermacentor silvarum</name>
    <name type="common">Tick</name>
    <dbReference type="NCBI Taxonomy" id="543639"/>
    <lineage>
        <taxon>Eukaryota</taxon>
        <taxon>Metazoa</taxon>
        <taxon>Ecdysozoa</taxon>
        <taxon>Arthropoda</taxon>
        <taxon>Chelicerata</taxon>
        <taxon>Arachnida</taxon>
        <taxon>Acari</taxon>
        <taxon>Parasitiformes</taxon>
        <taxon>Ixodida</taxon>
        <taxon>Ixodoidea</taxon>
        <taxon>Ixodidae</taxon>
        <taxon>Rhipicephalinae</taxon>
        <taxon>Dermacentor</taxon>
    </lineage>
</organism>
<comment type="caution">
    <text evidence="1">The sequence shown here is derived from an EMBL/GenBank/DDBJ whole genome shotgun (WGS) entry which is preliminary data.</text>
</comment>